<name>X0YCL8_9ZZZZ</name>
<gene>
    <name evidence="1" type="ORF">S01H1_61499</name>
</gene>
<comment type="caution">
    <text evidence="1">The sequence shown here is derived from an EMBL/GenBank/DDBJ whole genome shotgun (WGS) entry which is preliminary data.</text>
</comment>
<reference evidence="1" key="1">
    <citation type="journal article" date="2014" name="Front. Microbiol.">
        <title>High frequency of phylogenetically diverse reductive dehalogenase-homologous genes in deep subseafloor sedimentary metagenomes.</title>
        <authorList>
            <person name="Kawai M."/>
            <person name="Futagami T."/>
            <person name="Toyoda A."/>
            <person name="Takaki Y."/>
            <person name="Nishi S."/>
            <person name="Hori S."/>
            <person name="Arai W."/>
            <person name="Tsubouchi T."/>
            <person name="Morono Y."/>
            <person name="Uchiyama I."/>
            <person name="Ito T."/>
            <person name="Fujiyama A."/>
            <person name="Inagaki F."/>
            <person name="Takami H."/>
        </authorList>
    </citation>
    <scope>NUCLEOTIDE SEQUENCE</scope>
    <source>
        <strain evidence="1">Expedition CK06-06</strain>
    </source>
</reference>
<dbReference type="InterPro" id="IPR045864">
    <property type="entry name" value="aa-tRNA-synth_II/BPL/LPL"/>
</dbReference>
<dbReference type="SUPFAM" id="SSF55681">
    <property type="entry name" value="Class II aaRS and biotin synthetases"/>
    <property type="match status" value="1"/>
</dbReference>
<feature type="non-terminal residue" evidence="1">
    <location>
        <position position="216"/>
    </location>
</feature>
<dbReference type="EMBL" id="BARS01040330">
    <property type="protein sequence ID" value="GAG34581.1"/>
    <property type="molecule type" value="Genomic_DNA"/>
</dbReference>
<protein>
    <submittedName>
        <fullName evidence="1">Uncharacterized protein</fullName>
    </submittedName>
</protein>
<dbReference type="AlphaFoldDB" id="X0YCL8"/>
<organism evidence="1">
    <name type="scientific">marine sediment metagenome</name>
    <dbReference type="NCBI Taxonomy" id="412755"/>
    <lineage>
        <taxon>unclassified sequences</taxon>
        <taxon>metagenomes</taxon>
        <taxon>ecological metagenomes</taxon>
    </lineage>
</organism>
<evidence type="ECO:0000313" key="1">
    <source>
        <dbReference type="EMBL" id="GAG34581.1"/>
    </source>
</evidence>
<accession>X0YCL8</accession>
<proteinExistence type="predicted"/>
<dbReference type="Gene3D" id="3.30.930.10">
    <property type="entry name" value="Bira Bifunctional Protein, Domain 2"/>
    <property type="match status" value="1"/>
</dbReference>
<sequence>MKDDTVTGIGDALFGFQAALKEGGSSLQEYLEKYYYKKWMGDTLLAAVSIRATFVTAMHQFLADEGLCNLERVQLSPVTDPLAHDVEHVPSISYKGLHYVLTHSMIYSKFLACHHPRIKGVFIDSPNIRLEVESPDRIQRGKYIIDFSQMDVEVRRNRGIDFEAYLSKPDVVKEILKEDMATAKDLFERMLIHSMAKIAEKSREELKELGVAIEIP</sequence>